<reference evidence="2" key="1">
    <citation type="submission" date="2016-10" db="EMBL/GenBank/DDBJ databases">
        <authorList>
            <person name="Varghese N."/>
            <person name="Submissions S."/>
        </authorList>
    </citation>
    <scope>NUCLEOTIDE SEQUENCE [LARGE SCALE GENOMIC DNA]</scope>
    <source>
        <strain evidence="2">DSM 26348</strain>
    </source>
</reference>
<dbReference type="Gene3D" id="2.40.50.100">
    <property type="match status" value="1"/>
</dbReference>
<dbReference type="SUPFAM" id="SSF51230">
    <property type="entry name" value="Single hybrid motif"/>
    <property type="match status" value="1"/>
</dbReference>
<dbReference type="RefSeq" id="WP_092057022.1">
    <property type="nucleotide sequence ID" value="NZ_FOQD01000027.1"/>
</dbReference>
<gene>
    <name evidence="1" type="ORF">SAMN05421753_12721</name>
</gene>
<protein>
    <recommendedName>
        <fullName evidence="3">Biotin-requiring enzyme</fullName>
    </recommendedName>
</protein>
<evidence type="ECO:0000313" key="2">
    <source>
        <dbReference type="Proteomes" id="UP000199518"/>
    </source>
</evidence>
<sequence length="90" mass="9711">MNQDTFRDGFAAVAAPDLGGEGQPIRFITWLVPAPARVIPGERIAELLVQGTLFQLDADAEGVLEEQLVQPGQTVVPGETLGWLRLAKDE</sequence>
<dbReference type="OrthoDB" id="288952at2"/>
<organism evidence="1 2">
    <name type="scientific">Planctomicrobium piriforme</name>
    <dbReference type="NCBI Taxonomy" id="1576369"/>
    <lineage>
        <taxon>Bacteria</taxon>
        <taxon>Pseudomonadati</taxon>
        <taxon>Planctomycetota</taxon>
        <taxon>Planctomycetia</taxon>
        <taxon>Planctomycetales</taxon>
        <taxon>Planctomycetaceae</taxon>
        <taxon>Planctomicrobium</taxon>
    </lineage>
</organism>
<proteinExistence type="predicted"/>
<dbReference type="EMBL" id="FOQD01000027">
    <property type="protein sequence ID" value="SFJ65197.1"/>
    <property type="molecule type" value="Genomic_DNA"/>
</dbReference>
<evidence type="ECO:0008006" key="3">
    <source>
        <dbReference type="Google" id="ProtNLM"/>
    </source>
</evidence>
<name>A0A1I3T6Q1_9PLAN</name>
<dbReference type="InterPro" id="IPR011053">
    <property type="entry name" value="Single_hybrid_motif"/>
</dbReference>
<dbReference type="AlphaFoldDB" id="A0A1I3T6Q1"/>
<keyword evidence="2" id="KW-1185">Reference proteome</keyword>
<dbReference type="Proteomes" id="UP000199518">
    <property type="component" value="Unassembled WGS sequence"/>
</dbReference>
<accession>A0A1I3T6Q1</accession>
<evidence type="ECO:0000313" key="1">
    <source>
        <dbReference type="EMBL" id="SFJ65197.1"/>
    </source>
</evidence>